<dbReference type="PANTHER" id="PTHR43316">
    <property type="entry name" value="HYDROLASE, HALOACID DELAHOGENASE-RELATED"/>
    <property type="match status" value="1"/>
</dbReference>
<dbReference type="InterPro" id="IPR006439">
    <property type="entry name" value="HAD-SF_hydro_IA"/>
</dbReference>
<dbReference type="SFLD" id="SFLDS00003">
    <property type="entry name" value="Haloacid_Dehalogenase"/>
    <property type="match status" value="1"/>
</dbReference>
<dbReference type="Gene3D" id="3.40.50.1000">
    <property type="entry name" value="HAD superfamily/HAD-like"/>
    <property type="match status" value="1"/>
</dbReference>
<dbReference type="SUPFAM" id="SSF56784">
    <property type="entry name" value="HAD-like"/>
    <property type="match status" value="1"/>
</dbReference>
<gene>
    <name evidence="4" type="primary">dehH109</name>
    <name evidence="4" type="ORF">LSUE1_G005664</name>
</gene>
<evidence type="ECO:0000313" key="4">
    <source>
        <dbReference type="EMBL" id="TVY75715.1"/>
    </source>
</evidence>
<evidence type="ECO:0000256" key="1">
    <source>
        <dbReference type="ARBA" id="ARBA00008106"/>
    </source>
</evidence>
<dbReference type="NCBIfam" id="TIGR01493">
    <property type="entry name" value="HAD-SF-IA-v2"/>
    <property type="match status" value="1"/>
</dbReference>
<keyword evidence="2" id="KW-0378">Hydrolase</keyword>
<evidence type="ECO:0000256" key="2">
    <source>
        <dbReference type="ARBA" id="ARBA00022801"/>
    </source>
</evidence>
<dbReference type="OrthoDB" id="3256520at2759"/>
<dbReference type="GO" id="GO:0019120">
    <property type="term" value="F:hydrolase activity, acting on acid halide bonds, in C-halide compounds"/>
    <property type="evidence" value="ECO:0007669"/>
    <property type="project" value="InterPro"/>
</dbReference>
<dbReference type="NCBIfam" id="TIGR01428">
    <property type="entry name" value="HAD_type_II"/>
    <property type="match status" value="1"/>
</dbReference>
<dbReference type="InterPro" id="IPR051540">
    <property type="entry name" value="S-2-haloacid_dehalogenase"/>
</dbReference>
<dbReference type="EMBL" id="QGMK01000969">
    <property type="protein sequence ID" value="TVY75715.1"/>
    <property type="molecule type" value="Genomic_DNA"/>
</dbReference>
<dbReference type="Gene3D" id="1.10.150.240">
    <property type="entry name" value="Putative phosphatase, domain 2"/>
    <property type="match status" value="1"/>
</dbReference>
<dbReference type="InterPro" id="IPR036412">
    <property type="entry name" value="HAD-like_sf"/>
</dbReference>
<dbReference type="CDD" id="cd02588">
    <property type="entry name" value="HAD_L2-DEX"/>
    <property type="match status" value="1"/>
</dbReference>
<accession>A0A8T9C2Y4</accession>
<dbReference type="GO" id="GO:0016791">
    <property type="term" value="F:phosphatase activity"/>
    <property type="evidence" value="ECO:0007669"/>
    <property type="project" value="UniProtKB-ARBA"/>
</dbReference>
<dbReference type="PRINTS" id="PR00413">
    <property type="entry name" value="HADHALOGNASE"/>
</dbReference>
<proteinExistence type="inferred from homology"/>
<name>A0A8T9C2Y4_9HELO</name>
<keyword evidence="5" id="KW-1185">Reference proteome</keyword>
<dbReference type="Proteomes" id="UP000469558">
    <property type="component" value="Unassembled WGS sequence"/>
</dbReference>
<dbReference type="InterPro" id="IPR006328">
    <property type="entry name" value="2-HAD"/>
</dbReference>
<dbReference type="AlphaFoldDB" id="A0A8T9C2Y4"/>
<protein>
    <submittedName>
        <fullName evidence="4">(S)-2-haloacid dehalogenase</fullName>
    </submittedName>
</protein>
<dbReference type="Pfam" id="PF00702">
    <property type="entry name" value="Hydrolase"/>
    <property type="match status" value="1"/>
</dbReference>
<evidence type="ECO:0000256" key="3">
    <source>
        <dbReference type="SAM" id="MobiDB-lite"/>
    </source>
</evidence>
<feature type="region of interest" description="Disordered" evidence="3">
    <location>
        <begin position="245"/>
        <end position="269"/>
    </location>
</feature>
<sequence>MTSSNKTVIAFDLYGTLLSTESIAKELATHFGDEKAQSIAALWRRFQLEYTWRMNSMGLYKSFSDVTNTSLRHALDESGVSLSDSDISNLMKAYDSLGTFPDVPPALKALASDSSIDAYIFSNGTDAMVSSSVKNSDSLSPHASVFKGLITVEEIKAYKPDPKVYQHLAGKVGKKGDMGDIWLVSGNPFDVVGARAAGMQAAWVSRAGGHHGQGGWTDKLGELANGGPTVIVNGVEEAVNEIKKWSADKKQGGKSGAGFNSESAALGPG</sequence>
<organism evidence="4 5">
    <name type="scientific">Lachnellula suecica</name>
    <dbReference type="NCBI Taxonomy" id="602035"/>
    <lineage>
        <taxon>Eukaryota</taxon>
        <taxon>Fungi</taxon>
        <taxon>Dikarya</taxon>
        <taxon>Ascomycota</taxon>
        <taxon>Pezizomycotina</taxon>
        <taxon>Leotiomycetes</taxon>
        <taxon>Helotiales</taxon>
        <taxon>Lachnaceae</taxon>
        <taxon>Lachnellula</taxon>
    </lineage>
</organism>
<reference evidence="4 5" key="1">
    <citation type="submission" date="2018-05" db="EMBL/GenBank/DDBJ databases">
        <title>Genome sequencing and assembly of the regulated plant pathogen Lachnellula willkommii and related sister species for the development of diagnostic species identification markers.</title>
        <authorList>
            <person name="Giroux E."/>
            <person name="Bilodeau G."/>
        </authorList>
    </citation>
    <scope>NUCLEOTIDE SEQUENCE [LARGE SCALE GENOMIC DNA]</scope>
    <source>
        <strain evidence="4 5">CBS 268.59</strain>
    </source>
</reference>
<evidence type="ECO:0000313" key="5">
    <source>
        <dbReference type="Proteomes" id="UP000469558"/>
    </source>
</evidence>
<comment type="caution">
    <text evidence="4">The sequence shown here is derived from an EMBL/GenBank/DDBJ whole genome shotgun (WGS) entry which is preliminary data.</text>
</comment>
<dbReference type="PANTHER" id="PTHR43316:SF3">
    <property type="entry name" value="HALOACID DEHALOGENASE, TYPE II (AFU_ORTHOLOGUE AFUA_2G07750)-RELATED"/>
    <property type="match status" value="1"/>
</dbReference>
<dbReference type="InterPro" id="IPR023214">
    <property type="entry name" value="HAD_sf"/>
</dbReference>
<comment type="similarity">
    <text evidence="1">Belongs to the HAD-like hydrolase superfamily. S-2-haloalkanoic acid dehalogenase family.</text>
</comment>
<dbReference type="SFLD" id="SFLDG01129">
    <property type="entry name" value="C1.5:_HAD__Beta-PGM__Phosphata"/>
    <property type="match status" value="1"/>
</dbReference>
<dbReference type="InterPro" id="IPR023198">
    <property type="entry name" value="PGP-like_dom2"/>
</dbReference>